<reference evidence="1 2" key="1">
    <citation type="submission" date="2014-03" db="EMBL/GenBank/DDBJ databases">
        <title>Genomics of Bifidobacteria.</title>
        <authorList>
            <person name="Ventura M."/>
            <person name="Milani C."/>
            <person name="Lugli G.A."/>
        </authorList>
    </citation>
    <scope>NUCLEOTIDE SEQUENCE [LARGE SCALE GENOMIC DNA]</scope>
    <source>
        <strain evidence="1 2">LMG 10738</strain>
    </source>
</reference>
<dbReference type="STRING" id="1688.BCUN_1879"/>
<name>A0A087AFI1_9BIFI</name>
<evidence type="ECO:0000313" key="1">
    <source>
        <dbReference type="EMBL" id="KFI57531.1"/>
    </source>
</evidence>
<gene>
    <name evidence="1" type="ORF">BCUN_1879</name>
</gene>
<accession>A0A087AFI1</accession>
<dbReference type="EMBL" id="JGYV01000033">
    <property type="protein sequence ID" value="KFI57531.1"/>
    <property type="molecule type" value="Genomic_DNA"/>
</dbReference>
<dbReference type="eggNOG" id="ENOG5033F8Q">
    <property type="taxonomic scope" value="Bacteria"/>
</dbReference>
<evidence type="ECO:0000313" key="2">
    <source>
        <dbReference type="Proteomes" id="UP000029067"/>
    </source>
</evidence>
<organism evidence="1 2">
    <name type="scientific">Bifidobacterium cuniculi</name>
    <dbReference type="NCBI Taxonomy" id="1688"/>
    <lineage>
        <taxon>Bacteria</taxon>
        <taxon>Bacillati</taxon>
        <taxon>Actinomycetota</taxon>
        <taxon>Actinomycetes</taxon>
        <taxon>Bifidobacteriales</taxon>
        <taxon>Bifidobacteriaceae</taxon>
        <taxon>Bifidobacterium</taxon>
    </lineage>
</organism>
<comment type="caution">
    <text evidence="1">The sequence shown here is derived from an EMBL/GenBank/DDBJ whole genome shotgun (WGS) entry which is preliminary data.</text>
</comment>
<dbReference type="Proteomes" id="UP000029067">
    <property type="component" value="Unassembled WGS sequence"/>
</dbReference>
<keyword evidence="2" id="KW-1185">Reference proteome</keyword>
<sequence>MSTRCMIGIEYADGTIRSVYCHNDGYPEGVGRILVENYKTVERVEAVMKLGALSSLGREPVSFTREEYDAFGREMTEEELSAKCLSYKGWRDDDVPADEVEGRGEYVDFNCADGDIEYLYLFDAGSAVWRVHETAKGGYDFVPVVFRLTR</sequence>
<protein>
    <submittedName>
        <fullName evidence="1">PcfL</fullName>
    </submittedName>
</protein>
<dbReference type="AlphaFoldDB" id="A0A087AFI1"/>
<proteinExistence type="predicted"/>